<accession>A0ABY3VK96</accession>
<dbReference type="Gene3D" id="1.10.287.1060">
    <property type="entry name" value="ESAT-6-like"/>
    <property type="match status" value="1"/>
</dbReference>
<dbReference type="EMBL" id="CP092488">
    <property type="protein sequence ID" value="UMB68887.1"/>
    <property type="molecule type" value="Genomic_DNA"/>
</dbReference>
<evidence type="ECO:0000313" key="2">
    <source>
        <dbReference type="EMBL" id="UMB68887.1"/>
    </source>
</evidence>
<reference evidence="2" key="1">
    <citation type="submission" date="2022-08" db="EMBL/GenBank/DDBJ databases">
        <title>Whole genome sequencing of non-tuberculosis mycobacteria type-strains.</title>
        <authorList>
            <person name="Igarashi Y."/>
            <person name="Osugi A."/>
            <person name="Mitarai S."/>
        </authorList>
    </citation>
    <scope>NUCLEOTIDE SEQUENCE</scope>
    <source>
        <strain evidence="2">DSM 45127</strain>
    </source>
</reference>
<protein>
    <recommendedName>
        <fullName evidence="1">ESAT-6-like protein</fullName>
    </recommendedName>
</protein>
<dbReference type="InterPro" id="IPR036689">
    <property type="entry name" value="ESAT-6-like_sf"/>
</dbReference>
<organism evidence="2 3">
    <name type="scientific">Mycobacterium paraterrae</name>
    <dbReference type="NCBI Taxonomy" id="577492"/>
    <lineage>
        <taxon>Bacteria</taxon>
        <taxon>Bacillati</taxon>
        <taxon>Actinomycetota</taxon>
        <taxon>Actinomycetes</taxon>
        <taxon>Mycobacteriales</taxon>
        <taxon>Mycobacteriaceae</taxon>
        <taxon>Mycobacterium</taxon>
    </lineage>
</organism>
<dbReference type="InterPro" id="IPR010310">
    <property type="entry name" value="T7SS_ESAT-6-like"/>
</dbReference>
<proteinExistence type="inferred from homology"/>
<comment type="similarity">
    <text evidence="1">Belongs to the WXG100 family.</text>
</comment>
<dbReference type="RefSeq" id="WP_240260599.1">
    <property type="nucleotide sequence ID" value="NZ_CP092488.2"/>
</dbReference>
<dbReference type="NCBIfam" id="TIGR03930">
    <property type="entry name" value="WXG100_ESAT6"/>
    <property type="match status" value="1"/>
</dbReference>
<evidence type="ECO:0000256" key="1">
    <source>
        <dbReference type="RuleBase" id="RU362001"/>
    </source>
</evidence>
<dbReference type="Pfam" id="PF06013">
    <property type="entry name" value="WXG100"/>
    <property type="match status" value="1"/>
</dbReference>
<dbReference type="Proteomes" id="UP001055336">
    <property type="component" value="Chromosome"/>
</dbReference>
<keyword evidence="3" id="KW-1185">Reference proteome</keyword>
<dbReference type="SUPFAM" id="SSF140453">
    <property type="entry name" value="EsxAB dimer-like"/>
    <property type="match status" value="1"/>
</dbReference>
<evidence type="ECO:0000313" key="3">
    <source>
        <dbReference type="Proteomes" id="UP001055336"/>
    </source>
</evidence>
<name>A0ABY3VK96_9MYCO</name>
<sequence length="103" mass="11087">MAERSVLRAQPEAMHVVSQALSSAAKDLQIRLVELDNQVRDLLGGWQGSSGGAYAAVWDSWHQGAREVQKGLSIMANAVGSTGAEFQTNEEASAQELNGLYRD</sequence>
<gene>
    <name evidence="2" type="ORF">MKK62_21225</name>
</gene>